<name>A0A6J7KCL6_9ZZZZ</name>
<proteinExistence type="predicted"/>
<feature type="compositionally biased region" description="Polar residues" evidence="1">
    <location>
        <begin position="600"/>
        <end position="614"/>
    </location>
</feature>
<gene>
    <name evidence="2" type="ORF">UFOPK3564_03530</name>
</gene>
<accession>A0A6J7KCL6</accession>
<organism evidence="2">
    <name type="scientific">freshwater metagenome</name>
    <dbReference type="NCBI Taxonomy" id="449393"/>
    <lineage>
        <taxon>unclassified sequences</taxon>
        <taxon>metagenomes</taxon>
        <taxon>ecological metagenomes</taxon>
    </lineage>
</organism>
<dbReference type="AlphaFoldDB" id="A0A6J7KCL6"/>
<evidence type="ECO:0000256" key="1">
    <source>
        <dbReference type="SAM" id="MobiDB-lite"/>
    </source>
</evidence>
<dbReference type="EMBL" id="CAFBMK010000351">
    <property type="protein sequence ID" value="CAB4951784.1"/>
    <property type="molecule type" value="Genomic_DNA"/>
</dbReference>
<protein>
    <submittedName>
        <fullName evidence="2">Unannotated protein</fullName>
    </submittedName>
</protein>
<evidence type="ECO:0000313" key="2">
    <source>
        <dbReference type="EMBL" id="CAB4951784.1"/>
    </source>
</evidence>
<feature type="region of interest" description="Disordered" evidence="1">
    <location>
        <begin position="368"/>
        <end position="389"/>
    </location>
</feature>
<sequence>MDEGAEGQVEVRVAGLLVHRAGGARQTAQAVLVLRLRDGDVDRVVVAQEPGDDLGVDVLGAPGALQDVDVAERVLRPQPERLPRVDEVVEQRQRPGRDVQVEDLRRRPKVQQAVAGAEVQQRPLPLDDARRGVVGDVEEDVVAGVGGAELGRQVERVLRRRPRLRLVAGLGGGELVVARQRADAVVAGGRDGDQAAERVGVAEAGLRDRDGAGEPVVLLVAVVRRLDGDDDAGLDEVDELVGLGEDRLRQATALAVADEAGEGVTPHEPEHRVQPGLLEARGVGDGQVDAGAEAVVEDLGGRPDLLAGVLERRRRVDVADAAPVQRGVDRGGDLGGPLRTLLVALQARVLRPLAQDLGRRVQDRGDRAGVGLHERRERGEEDRRVEPLVRGQDVHRDRELDVVAPRAGRDDPQRGGVTLVQAGQVLVRRVHGAEVAGGLLLPGRELALERPDPRLAELGPLAVQRHRHGHVDLWVLPDVAHQDGLHQRHPVVDERQLDGGLRQDLDLEAVDGGVLPGPEGLAIHGGGAPGNWFGGAGHRHHAGTVVRASSGLTENSRGSRRMGMVGRRRGVVVRSRGNRQNDSPVGDYAREPPRVLVEPRTTSMPPSAFTTIPRQSIPGGSVLR</sequence>
<reference evidence="2" key="1">
    <citation type="submission" date="2020-05" db="EMBL/GenBank/DDBJ databases">
        <authorList>
            <person name="Chiriac C."/>
            <person name="Salcher M."/>
            <person name="Ghai R."/>
            <person name="Kavagutti S V."/>
        </authorList>
    </citation>
    <scope>NUCLEOTIDE SEQUENCE</scope>
</reference>
<feature type="region of interest" description="Disordered" evidence="1">
    <location>
        <begin position="598"/>
        <end position="624"/>
    </location>
</feature>